<dbReference type="NCBIfam" id="TIGR01854">
    <property type="entry name" value="lipid_A_lpxH"/>
    <property type="match status" value="1"/>
</dbReference>
<dbReference type="GO" id="GO:0005737">
    <property type="term" value="C:cytoplasm"/>
    <property type="evidence" value="ECO:0007669"/>
    <property type="project" value="InterPro"/>
</dbReference>
<evidence type="ECO:0000256" key="4">
    <source>
        <dbReference type="ARBA" id="ARBA00022556"/>
    </source>
</evidence>
<dbReference type="UniPathway" id="UPA00359">
    <property type="reaction ID" value="UER00480"/>
</dbReference>
<evidence type="ECO:0000256" key="1">
    <source>
        <dbReference type="ARBA" id="ARBA00022475"/>
    </source>
</evidence>
<dbReference type="GO" id="GO:0009245">
    <property type="term" value="P:lipid A biosynthetic process"/>
    <property type="evidence" value="ECO:0007669"/>
    <property type="project" value="UniProtKB-UniRule"/>
</dbReference>
<feature type="binding site" evidence="10">
    <location>
        <position position="185"/>
    </location>
    <ligand>
        <name>substrate</name>
    </ligand>
</feature>
<keyword evidence="4 10" id="KW-0441">Lipid A biosynthesis</keyword>
<evidence type="ECO:0000256" key="2">
    <source>
        <dbReference type="ARBA" id="ARBA00022516"/>
    </source>
</evidence>
<comment type="similarity">
    <text evidence="10">Belongs to the LpxH family.</text>
</comment>
<dbReference type="InterPro" id="IPR029052">
    <property type="entry name" value="Metallo-depent_PP-like"/>
</dbReference>
<evidence type="ECO:0000259" key="11">
    <source>
        <dbReference type="Pfam" id="PF00149"/>
    </source>
</evidence>
<feature type="binding site" evidence="10">
    <location>
        <position position="182"/>
    </location>
    <ligand>
        <name>substrate</name>
    </ligand>
</feature>
<evidence type="ECO:0000256" key="9">
    <source>
        <dbReference type="ARBA" id="ARBA00023211"/>
    </source>
</evidence>
<keyword evidence="9 10" id="KW-0464">Manganese</keyword>
<keyword evidence="2 10" id="KW-0444">Lipid biosynthesis</keyword>
<dbReference type="InterPro" id="IPR004843">
    <property type="entry name" value="Calcineurin-like_PHP"/>
</dbReference>
<gene>
    <name evidence="10" type="primary">lpxH</name>
    <name evidence="12" type="ORF">SAMN04487956_1222</name>
</gene>
<dbReference type="Pfam" id="PF00149">
    <property type="entry name" value="Metallophos"/>
    <property type="match status" value="1"/>
</dbReference>
<dbReference type="SUPFAM" id="SSF56300">
    <property type="entry name" value="Metallo-dependent phosphatases"/>
    <property type="match status" value="1"/>
</dbReference>
<feature type="domain" description="Calcineurin-like phosphoesterase" evidence="11">
    <location>
        <begin position="9"/>
        <end position="217"/>
    </location>
</feature>
<feature type="binding site" evidence="10">
    <location>
        <position position="132"/>
    </location>
    <ligand>
        <name>Mn(2+)</name>
        <dbReference type="ChEBI" id="CHEBI:29035"/>
        <label>2</label>
    </ligand>
</feature>
<evidence type="ECO:0000256" key="8">
    <source>
        <dbReference type="ARBA" id="ARBA00023136"/>
    </source>
</evidence>
<reference evidence="12 13" key="1">
    <citation type="submission" date="2016-10" db="EMBL/GenBank/DDBJ databases">
        <authorList>
            <person name="de Groot N.N."/>
        </authorList>
    </citation>
    <scope>NUCLEOTIDE SEQUENCE [LARGE SCALE GENOMIC DNA]</scope>
    <source>
        <strain evidence="12 13">CGMCC 1.6493</strain>
    </source>
</reference>
<dbReference type="GO" id="GO:0008758">
    <property type="term" value="F:UDP-2,3-diacylglucosamine hydrolase activity"/>
    <property type="evidence" value="ECO:0007669"/>
    <property type="project" value="UniProtKB-UniRule"/>
</dbReference>
<dbReference type="CDD" id="cd07398">
    <property type="entry name" value="MPP_YbbF-LpxH"/>
    <property type="match status" value="1"/>
</dbReference>
<keyword evidence="6 10" id="KW-0378">Hydrolase</keyword>
<feature type="binding site" evidence="10">
    <location>
        <position position="49"/>
    </location>
    <ligand>
        <name>Mn(2+)</name>
        <dbReference type="ChEBI" id="CHEBI:29035"/>
        <label>1</label>
    </ligand>
</feature>
<feature type="binding site" evidence="10">
    <location>
        <position position="213"/>
    </location>
    <ligand>
        <name>substrate</name>
    </ligand>
</feature>
<accession>A0A1I7B2K7</accession>
<evidence type="ECO:0000256" key="6">
    <source>
        <dbReference type="ARBA" id="ARBA00022801"/>
    </source>
</evidence>
<feature type="binding site" evidence="10">
    <location>
        <position position="178"/>
    </location>
    <ligand>
        <name>substrate</name>
    </ligand>
</feature>
<dbReference type="InterPro" id="IPR043461">
    <property type="entry name" value="LpxH-like"/>
</dbReference>
<feature type="binding site" evidence="10">
    <location>
        <position position="49"/>
    </location>
    <ligand>
        <name>Mn(2+)</name>
        <dbReference type="ChEBI" id="CHEBI:29035"/>
        <label>2</label>
    </ligand>
</feature>
<feature type="binding site" evidence="10">
    <location>
        <position position="97"/>
    </location>
    <ligand>
        <name>Mn(2+)</name>
        <dbReference type="ChEBI" id="CHEBI:29035"/>
        <label>2</label>
    </ligand>
</feature>
<evidence type="ECO:0000256" key="3">
    <source>
        <dbReference type="ARBA" id="ARBA00022519"/>
    </source>
</evidence>
<evidence type="ECO:0000313" key="12">
    <source>
        <dbReference type="EMBL" id="SFT81361.1"/>
    </source>
</evidence>
<comment type="catalytic activity">
    <reaction evidence="10">
        <text>UDP-2-N,3-O-bis[(3R)-3-hydroxytetradecanoyl]-alpha-D-glucosamine + H2O = 2-N,3-O-bis[(3R)-3-hydroxytetradecanoyl]-alpha-D-glucosaminyl 1-phosphate + UMP + 2 H(+)</text>
        <dbReference type="Rhea" id="RHEA:25213"/>
        <dbReference type="ChEBI" id="CHEBI:15377"/>
        <dbReference type="ChEBI" id="CHEBI:15378"/>
        <dbReference type="ChEBI" id="CHEBI:57865"/>
        <dbReference type="ChEBI" id="CHEBI:57957"/>
        <dbReference type="ChEBI" id="CHEBI:78847"/>
        <dbReference type="EC" id="3.6.1.54"/>
    </reaction>
</comment>
<feature type="binding site" evidence="10">
    <location>
        <position position="213"/>
    </location>
    <ligand>
        <name>Mn(2+)</name>
        <dbReference type="ChEBI" id="CHEBI:29035"/>
        <label>2</label>
    </ligand>
</feature>
<protein>
    <recommendedName>
        <fullName evidence="10">UDP-2,3-diacylglucosamine hydrolase</fullName>
        <ecNumber evidence="10">3.6.1.54</ecNumber>
    </recommendedName>
    <alternativeName>
        <fullName evidence="10">UDP-2,3-diacylglucosamine diphosphatase</fullName>
    </alternativeName>
</protein>
<dbReference type="InterPro" id="IPR010138">
    <property type="entry name" value="UDP-diacylglucosamine_Hdrlase"/>
</dbReference>
<feature type="binding site" evidence="10">
    <location>
        <begin position="97"/>
        <end position="98"/>
    </location>
    <ligand>
        <name>substrate</name>
    </ligand>
</feature>
<dbReference type="EC" id="3.6.1.54" evidence="10"/>
<comment type="pathway">
    <text evidence="10">Glycolipid biosynthesis; lipid IV(A) biosynthesis; lipid IV(A) from (3R)-3-hydroxytetradecanoyl-[acyl-carrier-protein] and UDP-N-acetyl-alpha-D-glucosamine: step 4/6.</text>
</comment>
<proteinExistence type="inferred from homology"/>
<dbReference type="GO" id="GO:0030145">
    <property type="term" value="F:manganese ion binding"/>
    <property type="evidence" value="ECO:0007669"/>
    <property type="project" value="UniProtKB-UniRule"/>
</dbReference>
<organism evidence="12 13">
    <name type="scientific">Halomonas saccharevitans</name>
    <dbReference type="NCBI Taxonomy" id="416872"/>
    <lineage>
        <taxon>Bacteria</taxon>
        <taxon>Pseudomonadati</taxon>
        <taxon>Pseudomonadota</taxon>
        <taxon>Gammaproteobacteria</taxon>
        <taxon>Oceanospirillales</taxon>
        <taxon>Halomonadaceae</taxon>
        <taxon>Halomonas</taxon>
    </lineage>
</organism>
<comment type="subcellular location">
    <subcellularLocation>
        <location evidence="10">Cell inner membrane</location>
        <topology evidence="10">Peripheral membrane protein</topology>
        <orientation evidence="10">Cytoplasmic side</orientation>
    </subcellularLocation>
</comment>
<evidence type="ECO:0000313" key="13">
    <source>
        <dbReference type="Proteomes" id="UP000199594"/>
    </source>
</evidence>
<feature type="binding site" evidence="10">
    <location>
        <position position="16"/>
    </location>
    <ligand>
        <name>Mn(2+)</name>
        <dbReference type="ChEBI" id="CHEBI:29035"/>
        <label>1</label>
    </ligand>
</feature>
<comment type="function">
    <text evidence="10">Hydrolyzes the pyrophosphate bond of UDP-2,3-diacylglucosamine to yield 2,3-diacylglucosamine 1-phosphate (lipid X) and UMP by catalyzing the attack of water at the alpha-P atom. Involved in the biosynthesis of lipid A, a phosphorylated glycolipid that anchors the lipopolysaccharide to the outer membrane of the cell.</text>
</comment>
<evidence type="ECO:0000256" key="10">
    <source>
        <dbReference type="HAMAP-Rule" id="MF_00575"/>
    </source>
</evidence>
<dbReference type="NCBIfam" id="NF003743">
    <property type="entry name" value="PRK05340.1"/>
    <property type="match status" value="1"/>
</dbReference>
<dbReference type="EMBL" id="FPAQ01000022">
    <property type="protein sequence ID" value="SFT81361.1"/>
    <property type="molecule type" value="Genomic_DNA"/>
</dbReference>
<comment type="cofactor">
    <cofactor evidence="10">
        <name>Mn(2+)</name>
        <dbReference type="ChEBI" id="CHEBI:29035"/>
    </cofactor>
    <text evidence="10">Binds 2 Mn(2+) ions per subunit in a binuclear metal center.</text>
</comment>
<keyword evidence="5 10" id="KW-0479">Metal-binding</keyword>
<feature type="binding site" evidence="10">
    <location>
        <position position="140"/>
    </location>
    <ligand>
        <name>substrate</name>
    </ligand>
</feature>
<name>A0A1I7B2K7_9GAMM</name>
<dbReference type="AlphaFoldDB" id="A0A1I7B2K7"/>
<dbReference type="GO" id="GO:0019897">
    <property type="term" value="C:extrinsic component of plasma membrane"/>
    <property type="evidence" value="ECO:0007669"/>
    <property type="project" value="UniProtKB-UniRule"/>
</dbReference>
<sequence length="261" mass="28526">MGYLAQNLMTTLLISDLHLQPAAPEITDGFLNWLAERAPAAEAVYILGDFFEAWIGDDLLDLGASDPTGTAELASRVADALKTLAEAGTAIYLMHGNRDFLLGERFAKAAGARLLPDPSVVTLGERPVLLMHGDSLCTRDEAYMAFRRQARDPQWQAQVLGMPLAERLQLARQLRDQSGEANSNKAEDIMDVTPDEVVEALRAHGVDTLIHGHTHRPAVHDLEVNGAPAKRLVLGDWQPDRGWEIVVEGGGEPHLREFALS</sequence>
<dbReference type="Proteomes" id="UP000199594">
    <property type="component" value="Unassembled WGS sequence"/>
</dbReference>
<keyword evidence="8 10" id="KW-0472">Membrane</keyword>
<dbReference type="HAMAP" id="MF_00575">
    <property type="entry name" value="LpxH"/>
    <property type="match status" value="1"/>
</dbReference>
<keyword evidence="7 10" id="KW-0443">Lipid metabolism</keyword>
<dbReference type="Gene3D" id="3.60.21.10">
    <property type="match status" value="1"/>
</dbReference>
<feature type="binding site" evidence="10">
    <location>
        <position position="215"/>
    </location>
    <ligand>
        <name>Mn(2+)</name>
        <dbReference type="ChEBI" id="CHEBI:29035"/>
        <label>1</label>
    </ligand>
</feature>
<evidence type="ECO:0000256" key="5">
    <source>
        <dbReference type="ARBA" id="ARBA00022723"/>
    </source>
</evidence>
<feature type="binding site" evidence="10">
    <location>
        <position position="18"/>
    </location>
    <ligand>
        <name>Mn(2+)</name>
        <dbReference type="ChEBI" id="CHEBI:29035"/>
        <label>1</label>
    </ligand>
</feature>
<keyword evidence="3 10" id="KW-0997">Cell inner membrane</keyword>
<evidence type="ECO:0000256" key="7">
    <source>
        <dbReference type="ARBA" id="ARBA00023098"/>
    </source>
</evidence>
<dbReference type="PANTHER" id="PTHR34990:SF1">
    <property type="entry name" value="UDP-2,3-DIACYLGLUCOSAMINE HYDROLASE"/>
    <property type="match status" value="1"/>
</dbReference>
<dbReference type="PANTHER" id="PTHR34990">
    <property type="entry name" value="UDP-2,3-DIACYLGLUCOSAMINE HYDROLASE-RELATED"/>
    <property type="match status" value="1"/>
</dbReference>
<keyword evidence="1 10" id="KW-1003">Cell membrane</keyword>